<protein>
    <submittedName>
        <fullName evidence="2">Uncharacterized protein</fullName>
    </submittedName>
</protein>
<evidence type="ECO:0000313" key="3">
    <source>
        <dbReference type="Proteomes" id="UP000054538"/>
    </source>
</evidence>
<evidence type="ECO:0000256" key="1">
    <source>
        <dbReference type="SAM" id="MobiDB-lite"/>
    </source>
</evidence>
<keyword evidence="3" id="KW-1185">Reference proteome</keyword>
<feature type="region of interest" description="Disordered" evidence="1">
    <location>
        <begin position="25"/>
        <end position="81"/>
    </location>
</feature>
<dbReference type="Proteomes" id="UP000054538">
    <property type="component" value="Unassembled WGS sequence"/>
</dbReference>
<dbReference type="EMBL" id="KN828470">
    <property type="protein sequence ID" value="KIK74917.1"/>
    <property type="molecule type" value="Genomic_DNA"/>
</dbReference>
<reference evidence="2 3" key="1">
    <citation type="submission" date="2014-04" db="EMBL/GenBank/DDBJ databases">
        <authorList>
            <consortium name="DOE Joint Genome Institute"/>
            <person name="Kuo A."/>
            <person name="Kohler A."/>
            <person name="Jargeat P."/>
            <person name="Nagy L.G."/>
            <person name="Floudas D."/>
            <person name="Copeland A."/>
            <person name="Barry K.W."/>
            <person name="Cichocki N."/>
            <person name="Veneault-Fourrey C."/>
            <person name="LaButti K."/>
            <person name="Lindquist E.A."/>
            <person name="Lipzen A."/>
            <person name="Lundell T."/>
            <person name="Morin E."/>
            <person name="Murat C."/>
            <person name="Sun H."/>
            <person name="Tunlid A."/>
            <person name="Henrissat B."/>
            <person name="Grigoriev I.V."/>
            <person name="Hibbett D.S."/>
            <person name="Martin F."/>
            <person name="Nordberg H.P."/>
            <person name="Cantor M.N."/>
            <person name="Hua S.X."/>
        </authorList>
    </citation>
    <scope>NUCLEOTIDE SEQUENCE [LARGE SCALE GENOMIC DNA]</scope>
    <source>
        <strain evidence="2 3">Ve08.2h10</strain>
    </source>
</reference>
<reference evidence="3" key="2">
    <citation type="submission" date="2015-01" db="EMBL/GenBank/DDBJ databases">
        <title>Evolutionary Origins and Diversification of the Mycorrhizal Mutualists.</title>
        <authorList>
            <consortium name="DOE Joint Genome Institute"/>
            <consortium name="Mycorrhizal Genomics Consortium"/>
            <person name="Kohler A."/>
            <person name="Kuo A."/>
            <person name="Nagy L.G."/>
            <person name="Floudas D."/>
            <person name="Copeland A."/>
            <person name="Barry K.W."/>
            <person name="Cichocki N."/>
            <person name="Veneault-Fourrey C."/>
            <person name="LaButti K."/>
            <person name="Lindquist E.A."/>
            <person name="Lipzen A."/>
            <person name="Lundell T."/>
            <person name="Morin E."/>
            <person name="Murat C."/>
            <person name="Riley R."/>
            <person name="Ohm R."/>
            <person name="Sun H."/>
            <person name="Tunlid A."/>
            <person name="Henrissat B."/>
            <person name="Grigoriev I.V."/>
            <person name="Hibbett D.S."/>
            <person name="Martin F."/>
        </authorList>
    </citation>
    <scope>NUCLEOTIDE SEQUENCE [LARGE SCALE GENOMIC DNA]</scope>
    <source>
        <strain evidence="3">Ve08.2h10</strain>
    </source>
</reference>
<gene>
    <name evidence="2" type="ORF">PAXRUDRAFT_19420</name>
</gene>
<dbReference type="InParanoid" id="A0A0D0BU24"/>
<evidence type="ECO:0000313" key="2">
    <source>
        <dbReference type="EMBL" id="KIK74917.1"/>
    </source>
</evidence>
<dbReference type="HOGENOM" id="CLU_040073_3_1_1"/>
<sequence length="141" mass="14226">MPPLLPGKAGLQFIPAGQATLGAVEGSNLMEPLKAPSPGPSKGPAHPSARATSKPLVTPSKQAPSLGPGPSPSRKAKASVSKLRLKTPSVAQKAKFTNDVGVTPSGSIKVYHPLAGPPPCSIPRASALKLIATPINPLLDP</sequence>
<name>A0A0D0BU24_9AGAM</name>
<proteinExistence type="predicted"/>
<organism evidence="2 3">
    <name type="scientific">Paxillus rubicundulus Ve08.2h10</name>
    <dbReference type="NCBI Taxonomy" id="930991"/>
    <lineage>
        <taxon>Eukaryota</taxon>
        <taxon>Fungi</taxon>
        <taxon>Dikarya</taxon>
        <taxon>Basidiomycota</taxon>
        <taxon>Agaricomycotina</taxon>
        <taxon>Agaricomycetes</taxon>
        <taxon>Agaricomycetidae</taxon>
        <taxon>Boletales</taxon>
        <taxon>Paxilineae</taxon>
        <taxon>Paxillaceae</taxon>
        <taxon>Paxillus</taxon>
    </lineage>
</organism>
<dbReference type="AlphaFoldDB" id="A0A0D0BU24"/>
<accession>A0A0D0BU24</accession>